<dbReference type="EMBL" id="CAJOAZ010000030">
    <property type="protein sequence ID" value="CAF3496997.1"/>
    <property type="molecule type" value="Genomic_DNA"/>
</dbReference>
<feature type="compositionally biased region" description="Polar residues" evidence="1">
    <location>
        <begin position="404"/>
        <end position="417"/>
    </location>
</feature>
<feature type="compositionally biased region" description="Low complexity" evidence="1">
    <location>
        <begin position="348"/>
        <end position="368"/>
    </location>
</feature>
<dbReference type="Proteomes" id="UP000663844">
    <property type="component" value="Unassembled WGS sequence"/>
</dbReference>
<feature type="compositionally biased region" description="Polar residues" evidence="1">
    <location>
        <begin position="155"/>
        <end position="174"/>
    </location>
</feature>
<dbReference type="EMBL" id="CAJNOG010000113">
    <property type="protein sequence ID" value="CAF0962159.1"/>
    <property type="molecule type" value="Genomic_DNA"/>
</dbReference>
<feature type="compositionally biased region" description="Low complexity" evidence="1">
    <location>
        <begin position="53"/>
        <end position="71"/>
    </location>
</feature>
<feature type="compositionally biased region" description="Basic and acidic residues" evidence="1">
    <location>
        <begin position="495"/>
        <end position="509"/>
    </location>
</feature>
<name>A0A818GXW2_9BILA</name>
<feature type="region of interest" description="Disordered" evidence="1">
    <location>
        <begin position="340"/>
        <end position="379"/>
    </location>
</feature>
<comment type="caution">
    <text evidence="3">The sequence shown here is derived from an EMBL/GenBank/DDBJ whole genome shotgun (WGS) entry which is preliminary data.</text>
</comment>
<evidence type="ECO:0000256" key="1">
    <source>
        <dbReference type="SAM" id="MobiDB-lite"/>
    </source>
</evidence>
<feature type="region of interest" description="Disordered" evidence="1">
    <location>
        <begin position="1"/>
        <end position="20"/>
    </location>
</feature>
<feature type="compositionally biased region" description="Basic and acidic residues" evidence="1">
    <location>
        <begin position="469"/>
        <end position="483"/>
    </location>
</feature>
<reference evidence="3" key="1">
    <citation type="submission" date="2021-02" db="EMBL/GenBank/DDBJ databases">
        <authorList>
            <person name="Nowell W R."/>
        </authorList>
    </citation>
    <scope>NUCLEOTIDE SEQUENCE</scope>
</reference>
<feature type="region of interest" description="Disordered" evidence="1">
    <location>
        <begin position="197"/>
        <end position="218"/>
    </location>
</feature>
<evidence type="ECO:0000313" key="3">
    <source>
        <dbReference type="EMBL" id="CAF3496997.1"/>
    </source>
</evidence>
<evidence type="ECO:0000313" key="4">
    <source>
        <dbReference type="Proteomes" id="UP000663844"/>
    </source>
</evidence>
<gene>
    <name evidence="2" type="ORF">JYZ213_LOCUS13900</name>
    <name evidence="3" type="ORF">OXD698_LOCUS1082</name>
</gene>
<feature type="region of interest" description="Disordered" evidence="1">
    <location>
        <begin position="52"/>
        <end position="71"/>
    </location>
</feature>
<evidence type="ECO:0000313" key="2">
    <source>
        <dbReference type="EMBL" id="CAF0962159.1"/>
    </source>
</evidence>
<feature type="compositionally biased region" description="Low complexity" evidence="1">
    <location>
        <begin position="418"/>
        <end position="468"/>
    </location>
</feature>
<accession>A0A818GXW2</accession>
<feature type="region of interest" description="Disordered" evidence="1">
    <location>
        <begin position="404"/>
        <end position="509"/>
    </location>
</feature>
<organism evidence="3 4">
    <name type="scientific">Adineta steineri</name>
    <dbReference type="NCBI Taxonomy" id="433720"/>
    <lineage>
        <taxon>Eukaryota</taxon>
        <taxon>Metazoa</taxon>
        <taxon>Spiralia</taxon>
        <taxon>Gnathifera</taxon>
        <taxon>Rotifera</taxon>
        <taxon>Eurotatoria</taxon>
        <taxon>Bdelloidea</taxon>
        <taxon>Adinetida</taxon>
        <taxon>Adinetidae</taxon>
        <taxon>Adineta</taxon>
    </lineage>
</organism>
<feature type="compositionally biased region" description="Acidic residues" evidence="1">
    <location>
        <begin position="207"/>
        <end position="218"/>
    </location>
</feature>
<dbReference type="AlphaFoldDB" id="A0A818GXW2"/>
<sequence>MLNSNNERQRELLDNNSNTEQISPLSNRFLVAHSSPVLDTTTTDVITRVQDDSFQSSSSTSNSKSSSSTASRSSRLQFLIMQQQHSTMNSPLMYSRCTSLGSLSSYDIRSSCNDSYTSECSSVKPSGLISPSDMPDSPPCEPEILEEEEEERQPQTRPNNRTLTMNTTSSQNRTTMMSETVIEKTFIFNQQEFISNRNNNINHNNNDNDDDYDDDYDDDDERLDEVIVYSYDTSDMNQNHINKSSYDSELLFDDDSYRVFNSETDENDSLIEDNIVNNESFTVPSHENLSVITEESSFTDDINSTDETNSIKILYDLIKKPHWTNKNNLIEHQSSHYSLKQSNHLEENTNTSLSSNPSSLSLDSNNGNETDDEDEYDQEKGRQLIQRLIEETLARRSVPTDYLHSTSCVHCPSNTPMTIATRSVSSSSSSSISTSTKSCTCITNRSSTSIQQSQRSQSSPARPSSTTTDDSKRQTNKQKENTVHHTRTSYLRLRQAQENKRLYQQDKKF</sequence>
<protein>
    <submittedName>
        <fullName evidence="3">Uncharacterized protein</fullName>
    </submittedName>
</protein>
<proteinExistence type="predicted"/>
<feature type="region of interest" description="Disordered" evidence="1">
    <location>
        <begin position="120"/>
        <end position="174"/>
    </location>
</feature>
<dbReference type="Proteomes" id="UP000663845">
    <property type="component" value="Unassembled WGS sequence"/>
</dbReference>